<keyword evidence="2" id="KW-1185">Reference proteome</keyword>
<organism evidence="1 2">
    <name type="scientific">Fundicoccus ignavus</name>
    <dbReference type="NCBI Taxonomy" id="2664442"/>
    <lineage>
        <taxon>Bacteria</taxon>
        <taxon>Bacillati</taxon>
        <taxon>Bacillota</taxon>
        <taxon>Bacilli</taxon>
        <taxon>Lactobacillales</taxon>
        <taxon>Aerococcaceae</taxon>
        <taxon>Fundicoccus</taxon>
    </lineage>
</organism>
<proteinExistence type="predicted"/>
<accession>A0A6I2GK13</accession>
<evidence type="ECO:0000313" key="1">
    <source>
        <dbReference type="EMBL" id="MRI86172.1"/>
    </source>
</evidence>
<protein>
    <submittedName>
        <fullName evidence="1">Uncharacterized protein</fullName>
    </submittedName>
</protein>
<dbReference type="RefSeq" id="WP_153863892.1">
    <property type="nucleotide sequence ID" value="NZ_WJQS01000009.1"/>
</dbReference>
<dbReference type="AlphaFoldDB" id="A0A6I2GK13"/>
<name>A0A6I2GK13_9LACT</name>
<dbReference type="Proteomes" id="UP000430975">
    <property type="component" value="Unassembled WGS sequence"/>
</dbReference>
<sequence length="209" mass="24575">MKKLKDHRISHLVTKLWKFVSMITLIHISFPTASVFANSSLSFYEMTSEQEVIYKLLWPQSTKVYQMEISDNESKEQHFSVKLEKLTADGWETEEFVDKVTVSALNITFTLDQPVKLSYSYDNVNFTNFEMESYLLPDQKSLNEQGEFLKIDWLDDIRLEDGTNIIALMSVIKIEYMYDVEEEQNLDYDSLRNIEELFDNTFALTIEIN</sequence>
<comment type="caution">
    <text evidence="1">The sequence shown here is derived from an EMBL/GenBank/DDBJ whole genome shotgun (WGS) entry which is preliminary data.</text>
</comment>
<dbReference type="EMBL" id="WJQS01000009">
    <property type="protein sequence ID" value="MRI86172.1"/>
    <property type="molecule type" value="Genomic_DNA"/>
</dbReference>
<reference evidence="1 2" key="1">
    <citation type="submission" date="2019-11" db="EMBL/GenBank/DDBJ databases">
        <title>Characterisation of Fundicoccus ignavus gen. nov. sp. nov., a novel genus of the family Aerococcaceae isolated from bulk tank milk.</title>
        <authorList>
            <person name="Siebert A."/>
            <person name="Huptas C."/>
            <person name="Wenning M."/>
            <person name="Scherer S."/>
            <person name="Doll E.V."/>
        </authorList>
    </citation>
    <scope>NUCLEOTIDE SEQUENCE [LARGE SCALE GENOMIC DNA]</scope>
    <source>
        <strain evidence="1 2">WS4759</strain>
    </source>
</reference>
<gene>
    <name evidence="1" type="ORF">GIY09_09980</name>
</gene>
<evidence type="ECO:0000313" key="2">
    <source>
        <dbReference type="Proteomes" id="UP000430975"/>
    </source>
</evidence>